<accession>A0ABX1E3N7</accession>
<proteinExistence type="predicted"/>
<dbReference type="Pfam" id="PF12852">
    <property type="entry name" value="Cupin_6"/>
    <property type="match status" value="1"/>
</dbReference>
<evidence type="ECO:0000256" key="3">
    <source>
        <dbReference type="ARBA" id="ARBA00023163"/>
    </source>
</evidence>
<organism evidence="5 6">
    <name type="scientific">Falsiroseomonas selenitidurans</name>
    <dbReference type="NCBI Taxonomy" id="2716335"/>
    <lineage>
        <taxon>Bacteria</taxon>
        <taxon>Pseudomonadati</taxon>
        <taxon>Pseudomonadota</taxon>
        <taxon>Alphaproteobacteria</taxon>
        <taxon>Acetobacterales</taxon>
        <taxon>Roseomonadaceae</taxon>
        <taxon>Falsiroseomonas</taxon>
    </lineage>
</organism>
<comment type="caution">
    <text evidence="5">The sequence shown here is derived from an EMBL/GenBank/DDBJ whole genome shotgun (WGS) entry which is preliminary data.</text>
</comment>
<gene>
    <name evidence="5" type="ORF">HEQ75_13075</name>
</gene>
<dbReference type="PROSITE" id="PS00041">
    <property type="entry name" value="HTH_ARAC_FAMILY_1"/>
    <property type="match status" value="1"/>
</dbReference>
<dbReference type="SUPFAM" id="SSF46689">
    <property type="entry name" value="Homeodomain-like"/>
    <property type="match status" value="2"/>
</dbReference>
<feature type="domain" description="HTH araC/xylS-type" evidence="4">
    <location>
        <begin position="203"/>
        <end position="301"/>
    </location>
</feature>
<dbReference type="PANTHER" id="PTHR46796">
    <property type="entry name" value="HTH-TYPE TRANSCRIPTIONAL ACTIVATOR RHAS-RELATED"/>
    <property type="match status" value="1"/>
</dbReference>
<keyword evidence="1" id="KW-0805">Transcription regulation</keyword>
<dbReference type="SMART" id="SM00342">
    <property type="entry name" value="HTH_ARAC"/>
    <property type="match status" value="1"/>
</dbReference>
<dbReference type="Gene3D" id="1.10.10.60">
    <property type="entry name" value="Homeodomain-like"/>
    <property type="match status" value="2"/>
</dbReference>
<keyword evidence="6" id="KW-1185">Reference proteome</keyword>
<protein>
    <submittedName>
        <fullName evidence="5">AraC family transcriptional regulator</fullName>
    </submittedName>
</protein>
<evidence type="ECO:0000313" key="5">
    <source>
        <dbReference type="EMBL" id="NKC31790.1"/>
    </source>
</evidence>
<evidence type="ECO:0000256" key="1">
    <source>
        <dbReference type="ARBA" id="ARBA00023015"/>
    </source>
</evidence>
<sequence length="308" mass="33182">MDPLSEILALLKPRSAITAGFDAGGAWALALDDLAGRIKCYAVIRGACWLWLEGGAAPVRLQAGDCFVLPSGRPVCIGSDPAVPARPAREVLDPNRSGAVVTCNGGGDVYLAGSRFDVDGRHAGALLRSLPPIIKVETSGDQARLRWSIELMMQEMREARPGAFLIAQQLSHMMLVQALRLHLASGAQREIGWLAALADPQISAAIVAIHAAPAFAWTLPDLARRAGMSRSVFARRFRDRVGETPIGYLTRWRMTLAAERLVQDRRSVAEVALSLGYTSENAFSTAFARRMGCAPGRYVREATRPAGP</sequence>
<dbReference type="InterPro" id="IPR018060">
    <property type="entry name" value="HTH_AraC"/>
</dbReference>
<dbReference type="InterPro" id="IPR050204">
    <property type="entry name" value="AraC_XylS_family_regulators"/>
</dbReference>
<dbReference type="EMBL" id="JAAVNE010000019">
    <property type="protein sequence ID" value="NKC31790.1"/>
    <property type="molecule type" value="Genomic_DNA"/>
</dbReference>
<evidence type="ECO:0000313" key="6">
    <source>
        <dbReference type="Proteomes" id="UP000787635"/>
    </source>
</evidence>
<keyword evidence="3" id="KW-0804">Transcription</keyword>
<evidence type="ECO:0000256" key="2">
    <source>
        <dbReference type="ARBA" id="ARBA00023125"/>
    </source>
</evidence>
<dbReference type="Pfam" id="PF12833">
    <property type="entry name" value="HTH_18"/>
    <property type="match status" value="1"/>
</dbReference>
<reference evidence="5 6" key="1">
    <citation type="submission" date="2020-03" db="EMBL/GenBank/DDBJ databases">
        <title>Roseomonas selenitidurans sp. nov. isolated from urban soil.</title>
        <authorList>
            <person name="Liu H."/>
        </authorList>
    </citation>
    <scope>NUCLEOTIDE SEQUENCE [LARGE SCALE GENOMIC DNA]</scope>
    <source>
        <strain evidence="5 6">BU-1</strain>
    </source>
</reference>
<dbReference type="PROSITE" id="PS01124">
    <property type="entry name" value="HTH_ARAC_FAMILY_2"/>
    <property type="match status" value="1"/>
</dbReference>
<dbReference type="InterPro" id="IPR032783">
    <property type="entry name" value="AraC_lig"/>
</dbReference>
<dbReference type="Proteomes" id="UP000787635">
    <property type="component" value="Unassembled WGS sequence"/>
</dbReference>
<dbReference type="PANTHER" id="PTHR46796:SF7">
    <property type="entry name" value="ARAC FAMILY TRANSCRIPTIONAL REGULATOR"/>
    <property type="match status" value="1"/>
</dbReference>
<dbReference type="RefSeq" id="WP_168031170.1">
    <property type="nucleotide sequence ID" value="NZ_JAAVNE010000019.1"/>
</dbReference>
<dbReference type="InterPro" id="IPR018062">
    <property type="entry name" value="HTH_AraC-typ_CS"/>
</dbReference>
<evidence type="ECO:0000259" key="4">
    <source>
        <dbReference type="PROSITE" id="PS01124"/>
    </source>
</evidence>
<keyword evidence="2" id="KW-0238">DNA-binding</keyword>
<name>A0ABX1E3N7_9PROT</name>
<dbReference type="InterPro" id="IPR009057">
    <property type="entry name" value="Homeodomain-like_sf"/>
</dbReference>